<accession>A0A2T7F580</accession>
<dbReference type="AlphaFoldDB" id="A0A2T7F580"/>
<sequence>MTQTIHPSPTSSITRSPPPPPRPPSPGDAFPPGLLSLHDSTPSLTWQLALPSVLASRLSLGDRGRPSLRLRGHGRCVLLRCPRVVAAAWGLQCCKLWPRLRALTAAPAGPAACGWLPAGRTSSQPPRVSVIARSRSCRLRTTIA</sequence>
<reference evidence="2 3" key="1">
    <citation type="submission" date="2018-04" db="EMBL/GenBank/DDBJ databases">
        <title>WGS assembly of Panicum hallii var. hallii HAL2.</title>
        <authorList>
            <person name="Lovell J."/>
            <person name="Jenkins J."/>
            <person name="Lowry D."/>
            <person name="Mamidi S."/>
            <person name="Sreedasyam A."/>
            <person name="Weng X."/>
            <person name="Barry K."/>
            <person name="Bonette J."/>
            <person name="Campitelli B."/>
            <person name="Daum C."/>
            <person name="Gordon S."/>
            <person name="Gould B."/>
            <person name="Lipzen A."/>
            <person name="MacQueen A."/>
            <person name="Palacio-Mejia J."/>
            <person name="Plott C."/>
            <person name="Shakirov E."/>
            <person name="Shu S."/>
            <person name="Yoshinaga Y."/>
            <person name="Zane M."/>
            <person name="Rokhsar D."/>
            <person name="Grimwood J."/>
            <person name="Schmutz J."/>
            <person name="Juenger T."/>
        </authorList>
    </citation>
    <scope>NUCLEOTIDE SEQUENCE [LARGE SCALE GENOMIC DNA]</scope>
    <source>
        <strain evidence="3">cv. HAL2</strain>
    </source>
</reference>
<proteinExistence type="predicted"/>
<name>A0A2T7F580_9POAL</name>
<dbReference type="Proteomes" id="UP000244336">
    <property type="component" value="Chromosome 1"/>
</dbReference>
<dbReference type="Gramene" id="PUZ75240">
    <property type="protein sequence ID" value="PUZ75240"/>
    <property type="gene ID" value="GQ55_1G138800"/>
</dbReference>
<evidence type="ECO:0000313" key="3">
    <source>
        <dbReference type="Proteomes" id="UP000244336"/>
    </source>
</evidence>
<evidence type="ECO:0000256" key="1">
    <source>
        <dbReference type="SAM" id="MobiDB-lite"/>
    </source>
</evidence>
<organism evidence="2 3">
    <name type="scientific">Panicum hallii var. hallii</name>
    <dbReference type="NCBI Taxonomy" id="1504633"/>
    <lineage>
        <taxon>Eukaryota</taxon>
        <taxon>Viridiplantae</taxon>
        <taxon>Streptophyta</taxon>
        <taxon>Embryophyta</taxon>
        <taxon>Tracheophyta</taxon>
        <taxon>Spermatophyta</taxon>
        <taxon>Magnoliopsida</taxon>
        <taxon>Liliopsida</taxon>
        <taxon>Poales</taxon>
        <taxon>Poaceae</taxon>
        <taxon>PACMAD clade</taxon>
        <taxon>Panicoideae</taxon>
        <taxon>Panicodae</taxon>
        <taxon>Paniceae</taxon>
        <taxon>Panicinae</taxon>
        <taxon>Panicum</taxon>
        <taxon>Panicum sect. Panicum</taxon>
    </lineage>
</organism>
<feature type="compositionally biased region" description="Pro residues" evidence="1">
    <location>
        <begin position="16"/>
        <end position="26"/>
    </location>
</feature>
<keyword evidence="3" id="KW-1185">Reference proteome</keyword>
<protein>
    <submittedName>
        <fullName evidence="2">Uncharacterized protein</fullName>
    </submittedName>
</protein>
<feature type="region of interest" description="Disordered" evidence="1">
    <location>
        <begin position="1"/>
        <end position="34"/>
    </location>
</feature>
<dbReference type="EMBL" id="CM009749">
    <property type="protein sequence ID" value="PUZ75240.1"/>
    <property type="molecule type" value="Genomic_DNA"/>
</dbReference>
<gene>
    <name evidence="2" type="ORF">GQ55_1G138800</name>
</gene>
<evidence type="ECO:0000313" key="2">
    <source>
        <dbReference type="EMBL" id="PUZ75240.1"/>
    </source>
</evidence>